<organism evidence="2 3">
    <name type="scientific">Linum trigynum</name>
    <dbReference type="NCBI Taxonomy" id="586398"/>
    <lineage>
        <taxon>Eukaryota</taxon>
        <taxon>Viridiplantae</taxon>
        <taxon>Streptophyta</taxon>
        <taxon>Embryophyta</taxon>
        <taxon>Tracheophyta</taxon>
        <taxon>Spermatophyta</taxon>
        <taxon>Magnoliopsida</taxon>
        <taxon>eudicotyledons</taxon>
        <taxon>Gunneridae</taxon>
        <taxon>Pentapetalae</taxon>
        <taxon>rosids</taxon>
        <taxon>fabids</taxon>
        <taxon>Malpighiales</taxon>
        <taxon>Linaceae</taxon>
        <taxon>Linum</taxon>
    </lineage>
</organism>
<name>A0AAV2DIP0_9ROSI</name>
<sequence length="99" mass="10351">MANLRVGGQRGREMTDWRAGGRRGRWLLLPAVTGLDPGKVTGDRAGLSGCRAGSRGSMVWPSGLDGGDGGGWLVVVTGEGREGSRSTKEKENRVWGGLG</sequence>
<feature type="compositionally biased region" description="Basic and acidic residues" evidence="1">
    <location>
        <begin position="79"/>
        <end position="93"/>
    </location>
</feature>
<evidence type="ECO:0000313" key="2">
    <source>
        <dbReference type="EMBL" id="CAL1372777.1"/>
    </source>
</evidence>
<proteinExistence type="predicted"/>
<keyword evidence="3" id="KW-1185">Reference proteome</keyword>
<reference evidence="2 3" key="1">
    <citation type="submission" date="2024-04" db="EMBL/GenBank/DDBJ databases">
        <authorList>
            <person name="Fracassetti M."/>
        </authorList>
    </citation>
    <scope>NUCLEOTIDE SEQUENCE [LARGE SCALE GENOMIC DNA]</scope>
</reference>
<evidence type="ECO:0000313" key="3">
    <source>
        <dbReference type="Proteomes" id="UP001497516"/>
    </source>
</evidence>
<gene>
    <name evidence="2" type="ORF">LTRI10_LOCUS14753</name>
</gene>
<dbReference type="Proteomes" id="UP001497516">
    <property type="component" value="Chromosome 2"/>
</dbReference>
<evidence type="ECO:0000256" key="1">
    <source>
        <dbReference type="SAM" id="MobiDB-lite"/>
    </source>
</evidence>
<protein>
    <submittedName>
        <fullName evidence="2">Uncharacterized protein</fullName>
    </submittedName>
</protein>
<feature type="region of interest" description="Disordered" evidence="1">
    <location>
        <begin position="79"/>
        <end position="99"/>
    </location>
</feature>
<accession>A0AAV2DIP0</accession>
<dbReference type="AlphaFoldDB" id="A0AAV2DIP0"/>
<dbReference type="EMBL" id="OZ034815">
    <property type="protein sequence ID" value="CAL1372777.1"/>
    <property type="molecule type" value="Genomic_DNA"/>
</dbReference>